<protein>
    <recommendedName>
        <fullName evidence="1">AAA+ ATPase domain-containing protein</fullName>
    </recommendedName>
</protein>
<name>A0ABP0P4I2_9DINO</name>
<sequence>MDNAAFQQCRYAKATAGRLLHPVASAAAVSRGDHHRDTFHEACASEEILEIFGAKLGDWLLILPALALDSPCWVKLVDSKEVVALTPPPWQRKELPLIHLPAGLLELLGATVGRSEISLAWQEGLRPPEGRRLLLSSVATSSSSSSSYREAALKSFFHVPRTLRLGEVFSVPLHGLSEPLRAIEVAQNPMESRVFPDFEAMEEEEVYQIAPHLGFHEGSAVDPLHGFAFCQLFSFKVEMVEGASESRHGNQSFQINQSAEIILKGSCNARGVPYISSHLFCESPPPILPSLRQPMERLLGILAPVVRSWQLHGCQEAAPSVLSIGPRGCGKRILWHSVCERLGLHLLEVNCSELAGGAGAEARVQELTQDASKLSPCVLCFRRLHALSKAGPSTSPAATLLQHRRVEESLNAALQAVRSRSAHPLVLLAGSCEDLEEIGGPLRQVFRLEMELPRPSEAHRLAVISRFFSATGRDGHSKRHVKDVKDVPNGDGHEAHSLGETMAKLTAGLSYSDVRSVCTEVLMSFPSCALELPAPSDLQDAIEQSVKRLQGGSKVAVTLASKVQWADVGGLQDAKDEIINCITLPLSQGDMFAGQKVRSGVLLFGPPGTGKTLLAKAVATECKVHFLSVKGPELLSMYIGESEKNVRSLFQNARDLAPCVLFFDELDSLAPARGRGSDSGGVMDRVVSQLVTELDTMPATVFMVGATNRPDLLDRSLLRPGRLDRMVYLGVASDKRPLLKAISRKFVLASEREGLLECVAEQCPTNLTGADVSVLCADAYAIAQREHIAQLHELAEGLKVQISSLLLFLDAWEVHLSSSSGKTRTFQGLWTEQKMSAQLEVVFPASRDASSSAKPKTSGLVLYGSQQCEAFVLAHHTGTLDRSFRDVSAAVGLLLSQDSAADIAQRWLATCEGVALKIMSCFSMLEALQVRVGQRHFQEALSNLQPSVPMEDLHRYEKLRGEYQNTKA</sequence>
<dbReference type="Pfam" id="PF00004">
    <property type="entry name" value="AAA"/>
    <property type="match status" value="2"/>
</dbReference>
<accession>A0ABP0P4I2</accession>
<feature type="domain" description="AAA+ ATPase" evidence="1">
    <location>
        <begin position="597"/>
        <end position="733"/>
    </location>
</feature>
<dbReference type="Proteomes" id="UP001642484">
    <property type="component" value="Unassembled WGS sequence"/>
</dbReference>
<dbReference type="InterPro" id="IPR050168">
    <property type="entry name" value="AAA_ATPase_domain"/>
</dbReference>
<dbReference type="InterPro" id="IPR003959">
    <property type="entry name" value="ATPase_AAA_core"/>
</dbReference>
<dbReference type="InterPro" id="IPR027417">
    <property type="entry name" value="P-loop_NTPase"/>
</dbReference>
<dbReference type="InterPro" id="IPR003593">
    <property type="entry name" value="AAA+_ATPase"/>
</dbReference>
<dbReference type="PANTHER" id="PTHR23077:SF9">
    <property type="entry name" value="PEROXISOMAL ATPASE PEX6"/>
    <property type="match status" value="1"/>
</dbReference>
<organism evidence="2 3">
    <name type="scientific">Durusdinium trenchii</name>
    <dbReference type="NCBI Taxonomy" id="1381693"/>
    <lineage>
        <taxon>Eukaryota</taxon>
        <taxon>Sar</taxon>
        <taxon>Alveolata</taxon>
        <taxon>Dinophyceae</taxon>
        <taxon>Suessiales</taxon>
        <taxon>Symbiodiniaceae</taxon>
        <taxon>Durusdinium</taxon>
    </lineage>
</organism>
<gene>
    <name evidence="2" type="ORF">CCMP2556_LOCUS34767</name>
</gene>
<proteinExistence type="predicted"/>
<evidence type="ECO:0000313" key="3">
    <source>
        <dbReference type="Proteomes" id="UP001642484"/>
    </source>
</evidence>
<dbReference type="Gene3D" id="3.40.50.300">
    <property type="entry name" value="P-loop containing nucleotide triphosphate hydrolases"/>
    <property type="match status" value="2"/>
</dbReference>
<dbReference type="EMBL" id="CAXAMN010022540">
    <property type="protein sequence ID" value="CAK9070679.1"/>
    <property type="molecule type" value="Genomic_DNA"/>
</dbReference>
<evidence type="ECO:0000313" key="2">
    <source>
        <dbReference type="EMBL" id="CAK9070679.1"/>
    </source>
</evidence>
<dbReference type="PROSITE" id="PS00674">
    <property type="entry name" value="AAA"/>
    <property type="match status" value="1"/>
</dbReference>
<evidence type="ECO:0000259" key="1">
    <source>
        <dbReference type="SMART" id="SM00382"/>
    </source>
</evidence>
<dbReference type="Gene3D" id="1.10.8.60">
    <property type="match status" value="1"/>
</dbReference>
<dbReference type="SMART" id="SM00382">
    <property type="entry name" value="AAA"/>
    <property type="match status" value="1"/>
</dbReference>
<dbReference type="PANTHER" id="PTHR23077">
    <property type="entry name" value="AAA-FAMILY ATPASE"/>
    <property type="match status" value="1"/>
</dbReference>
<keyword evidence="3" id="KW-1185">Reference proteome</keyword>
<dbReference type="InterPro" id="IPR003960">
    <property type="entry name" value="ATPase_AAA_CS"/>
</dbReference>
<dbReference type="SUPFAM" id="SSF52540">
    <property type="entry name" value="P-loop containing nucleoside triphosphate hydrolases"/>
    <property type="match status" value="2"/>
</dbReference>
<reference evidence="2 3" key="1">
    <citation type="submission" date="2024-02" db="EMBL/GenBank/DDBJ databases">
        <authorList>
            <person name="Chen Y."/>
            <person name="Shah S."/>
            <person name="Dougan E. K."/>
            <person name="Thang M."/>
            <person name="Chan C."/>
        </authorList>
    </citation>
    <scope>NUCLEOTIDE SEQUENCE [LARGE SCALE GENOMIC DNA]</scope>
</reference>
<comment type="caution">
    <text evidence="2">The sequence shown here is derived from an EMBL/GenBank/DDBJ whole genome shotgun (WGS) entry which is preliminary data.</text>
</comment>